<evidence type="ECO:0000313" key="2">
    <source>
        <dbReference type="EMBL" id="KAA6355134.1"/>
    </source>
</evidence>
<feature type="compositionally biased region" description="Basic and acidic residues" evidence="1">
    <location>
        <begin position="290"/>
        <end position="306"/>
    </location>
</feature>
<dbReference type="AlphaFoldDB" id="A0A5J4T9Q1"/>
<dbReference type="Proteomes" id="UP000324800">
    <property type="component" value="Unassembled WGS sequence"/>
</dbReference>
<evidence type="ECO:0000256" key="1">
    <source>
        <dbReference type="SAM" id="MobiDB-lite"/>
    </source>
</evidence>
<feature type="compositionally biased region" description="Low complexity" evidence="1">
    <location>
        <begin position="307"/>
        <end position="317"/>
    </location>
</feature>
<reference evidence="2 3" key="1">
    <citation type="submission" date="2019-03" db="EMBL/GenBank/DDBJ databases">
        <title>Single cell metagenomics reveals metabolic interactions within the superorganism composed of flagellate Streblomastix strix and complex community of Bacteroidetes bacteria on its surface.</title>
        <authorList>
            <person name="Treitli S.C."/>
            <person name="Kolisko M."/>
            <person name="Husnik F."/>
            <person name="Keeling P."/>
            <person name="Hampl V."/>
        </authorList>
    </citation>
    <scope>NUCLEOTIDE SEQUENCE [LARGE SCALE GENOMIC DNA]</scope>
    <source>
        <strain evidence="2">ST1C</strain>
    </source>
</reference>
<protein>
    <submittedName>
        <fullName evidence="2">Uncharacterized protein</fullName>
    </submittedName>
</protein>
<feature type="non-terminal residue" evidence="2">
    <location>
        <position position="324"/>
    </location>
</feature>
<comment type="caution">
    <text evidence="2">The sequence shown here is derived from an EMBL/GenBank/DDBJ whole genome shotgun (WGS) entry which is preliminary data.</text>
</comment>
<feature type="region of interest" description="Disordered" evidence="1">
    <location>
        <begin position="283"/>
        <end position="324"/>
    </location>
</feature>
<name>A0A5J4T9Q1_9EUKA</name>
<gene>
    <name evidence="2" type="ORF">EZS28_049339</name>
</gene>
<sequence length="324" mass="37340">RYYDPYSGYVDILNYSIPSYSSSSTTISNPTSSLSLYSNPNILLPIYYDNDDQIKENKLIPRNYEEITLIKTAQGKIKVQLNIRRERGQKGLYSVEDEKWEREEKEKEEHLRIQNEAKLKLKQLLIIQKQRRIWTRVKIVRIILALRSLIVVAQNCPSTQNANSIGSIGAQLVPYSSSSSQQSSYSSSSPSLSSFTLSSLTLSQSISSFSPVLRFILPLIIKCITIPYFYFDSSFLLKVIVNKVIEPQSLVPHLSKLLPRVIEQIIVYENQAENEKYDDLEYEVNDDEEEKSKQQQLKQKEEKEKLSNQLLEQQNNELKGDGNE</sequence>
<proteinExistence type="predicted"/>
<accession>A0A5J4T9Q1</accession>
<dbReference type="EMBL" id="SNRW01035114">
    <property type="protein sequence ID" value="KAA6355134.1"/>
    <property type="molecule type" value="Genomic_DNA"/>
</dbReference>
<feature type="non-terminal residue" evidence="2">
    <location>
        <position position="1"/>
    </location>
</feature>
<organism evidence="2 3">
    <name type="scientific">Streblomastix strix</name>
    <dbReference type="NCBI Taxonomy" id="222440"/>
    <lineage>
        <taxon>Eukaryota</taxon>
        <taxon>Metamonada</taxon>
        <taxon>Preaxostyla</taxon>
        <taxon>Oxymonadida</taxon>
        <taxon>Streblomastigidae</taxon>
        <taxon>Streblomastix</taxon>
    </lineage>
</organism>
<evidence type="ECO:0000313" key="3">
    <source>
        <dbReference type="Proteomes" id="UP000324800"/>
    </source>
</evidence>